<dbReference type="InterPro" id="IPR009836">
    <property type="entry name" value="GRDP-like"/>
</dbReference>
<keyword evidence="2" id="KW-1185">Reference proteome</keyword>
<evidence type="ECO:0000313" key="2">
    <source>
        <dbReference type="Proteomes" id="UP000676310"/>
    </source>
</evidence>
<dbReference type="Proteomes" id="UP000676310">
    <property type="component" value="Unassembled WGS sequence"/>
</dbReference>
<dbReference type="AlphaFoldDB" id="A0A8J2N004"/>
<dbReference type="PANTHER" id="PTHR34365:SF7">
    <property type="entry name" value="GLYCINE-RICH DOMAIN-CONTAINING PROTEIN 1"/>
    <property type="match status" value="1"/>
</dbReference>
<accession>A0A8J2N004</accession>
<gene>
    <name evidence="1" type="ORF">ALTATR162_LOCUS236</name>
</gene>
<evidence type="ECO:0008006" key="3">
    <source>
        <dbReference type="Google" id="ProtNLM"/>
    </source>
</evidence>
<sequence>MAHLTSATTSSLHQWSKQSLEHQEALGFFPSASRPPTFRVALRAEQNPKIPSPSLFLLDAAPEISSNSHAALPAVAECAVHLELLQVFQHLSNKILSSGELDQALGIELNRRVVFRNVSKFSRGYRRYERQETKLRDLTFDERRKTKWPLFLSLAAARFLKWVEVVEEHPAEPVILPPVDILMVWHSLLLNPKWFKSLNHKNLSQTPFPWKEIHHAINSEKRDWPMELPSRSPFRLRTGLDQDLLEALTNIRSVSLKELLKKHDTRDEGSYQKGIKKAEVDEMLKKNSFLDPSEHLLLECLQCALSDHPMIKQLVDAVTRQSAFVQKMDRQLWIRSPAVEGTLQRAIQRYEYFLTLFKMYPRKMLVPTLDIDLVWHTHQCSPAQYMEATQKLAGRFIDHDDKLGSDKLDAGLENTINLYRVRFAEEYEYCLCWDCEAVKSAVASESLGEEQDAQAIAKRLQSVLAYFRAVEIARRKGETLLPIQDGNKPFA</sequence>
<evidence type="ECO:0000313" key="1">
    <source>
        <dbReference type="EMBL" id="CAG5137875.1"/>
    </source>
</evidence>
<reference evidence="1" key="1">
    <citation type="submission" date="2021-05" db="EMBL/GenBank/DDBJ databases">
        <authorList>
            <person name="Stam R."/>
        </authorList>
    </citation>
    <scope>NUCLEOTIDE SEQUENCE</scope>
    <source>
        <strain evidence="1">CS162</strain>
    </source>
</reference>
<dbReference type="GeneID" id="67013796"/>
<comment type="caution">
    <text evidence="1">The sequence shown here is derived from an EMBL/GenBank/DDBJ whole genome shotgun (WGS) entry which is preliminary data.</text>
</comment>
<organism evidence="1 2">
    <name type="scientific">Alternaria atra</name>
    <dbReference type="NCBI Taxonomy" id="119953"/>
    <lineage>
        <taxon>Eukaryota</taxon>
        <taxon>Fungi</taxon>
        <taxon>Dikarya</taxon>
        <taxon>Ascomycota</taxon>
        <taxon>Pezizomycotina</taxon>
        <taxon>Dothideomycetes</taxon>
        <taxon>Pleosporomycetidae</taxon>
        <taxon>Pleosporales</taxon>
        <taxon>Pleosporineae</taxon>
        <taxon>Pleosporaceae</taxon>
        <taxon>Alternaria</taxon>
        <taxon>Alternaria sect. Ulocladioides</taxon>
    </lineage>
</organism>
<proteinExistence type="predicted"/>
<dbReference type="EMBL" id="CAJRGZ010000012">
    <property type="protein sequence ID" value="CAG5137875.1"/>
    <property type="molecule type" value="Genomic_DNA"/>
</dbReference>
<name>A0A8J2N004_9PLEO</name>
<dbReference type="OrthoDB" id="3781499at2759"/>
<dbReference type="Pfam" id="PF07173">
    <property type="entry name" value="GRDP-like"/>
    <property type="match status" value="1"/>
</dbReference>
<dbReference type="RefSeq" id="XP_043163764.1">
    <property type="nucleotide sequence ID" value="XM_043307829.1"/>
</dbReference>
<dbReference type="PANTHER" id="PTHR34365">
    <property type="entry name" value="ENOLASE (DUF1399)"/>
    <property type="match status" value="1"/>
</dbReference>
<protein>
    <recommendedName>
        <fullName evidence="3">Glycine-rich domain-containing protein 1</fullName>
    </recommendedName>
</protein>